<dbReference type="PIRSF" id="PIRSF009320">
    <property type="entry name" value="Nuc_binding_HP_1000"/>
    <property type="match status" value="1"/>
</dbReference>
<evidence type="ECO:0000313" key="3">
    <source>
        <dbReference type="Proteomes" id="UP000182944"/>
    </source>
</evidence>
<proteinExistence type="predicted"/>
<dbReference type="PANTHER" id="PTHR13696">
    <property type="entry name" value="P-LOOP CONTAINING NUCLEOSIDE TRIPHOSPHATE HYDROLASE"/>
    <property type="match status" value="1"/>
</dbReference>
<protein>
    <submittedName>
        <fullName evidence="2">Chromosome partitioning protein</fullName>
    </submittedName>
</protein>
<dbReference type="CDD" id="cd02042">
    <property type="entry name" value="ParAB_family"/>
    <property type="match status" value="1"/>
</dbReference>
<dbReference type="AlphaFoldDB" id="A0A1H2ZTK0"/>
<dbReference type="SUPFAM" id="SSF52540">
    <property type="entry name" value="P-loop containing nucleoside triphosphate hydrolases"/>
    <property type="match status" value="1"/>
</dbReference>
<dbReference type="OrthoDB" id="9804460at2"/>
<dbReference type="InterPro" id="IPR002586">
    <property type="entry name" value="CobQ/CobB/MinD/ParA_Nub-bd_dom"/>
</dbReference>
<dbReference type="Proteomes" id="UP000182944">
    <property type="component" value="Unassembled WGS sequence"/>
</dbReference>
<evidence type="ECO:0000259" key="1">
    <source>
        <dbReference type="Pfam" id="PF01656"/>
    </source>
</evidence>
<feature type="domain" description="CobQ/CobB/MinD/ParA nucleotide binding" evidence="1">
    <location>
        <begin position="6"/>
        <end position="181"/>
    </location>
</feature>
<dbReference type="NCBIfam" id="NF041546">
    <property type="entry name" value="ParA_partition"/>
    <property type="match status" value="1"/>
</dbReference>
<dbReference type="Gene3D" id="3.40.50.300">
    <property type="entry name" value="P-loop containing nucleotide triphosphate hydrolases"/>
    <property type="match status" value="1"/>
</dbReference>
<reference evidence="3" key="1">
    <citation type="submission" date="2016-10" db="EMBL/GenBank/DDBJ databases">
        <authorList>
            <person name="Varghese N."/>
            <person name="Submissions S."/>
        </authorList>
    </citation>
    <scope>NUCLEOTIDE SEQUENCE [LARGE SCALE GENOMIC DNA]</scope>
    <source>
        <strain evidence="3">DSM 29303</strain>
    </source>
</reference>
<dbReference type="PANTHER" id="PTHR13696:SF96">
    <property type="entry name" value="COBQ_COBB_MIND_PARA NUCLEOTIDE BINDING DOMAIN-CONTAINING PROTEIN"/>
    <property type="match status" value="1"/>
</dbReference>
<accession>A0A1H2ZTK0</accession>
<sequence>MTGRIITVAQQKGGSGKTTLTVNLAIVLRRQGLRVAVLDTDPQGSLGRWFIERLDRVGEDEGLEFTTSSAWGASYEGEKLKRRFDVVLIDTPPKIESDLRPALRIADLIVVPVASSQVDLWATEGVLDLAQREKRPVLIVLNRVRPNTRLGAEVAAGAAALGVDVAETTVANRVAYAETLGQGSAVAEGPKGPARDEIAALADEVMSHAGGAGARTLRAG</sequence>
<dbReference type="EMBL" id="FNNA01000003">
    <property type="protein sequence ID" value="SDX20631.1"/>
    <property type="molecule type" value="Genomic_DNA"/>
</dbReference>
<dbReference type="InterPro" id="IPR050678">
    <property type="entry name" value="DNA_Partitioning_ATPase"/>
</dbReference>
<organism evidence="2 3">
    <name type="scientific">Paracoccus sanguinis</name>
    <dbReference type="NCBI Taxonomy" id="1545044"/>
    <lineage>
        <taxon>Bacteria</taxon>
        <taxon>Pseudomonadati</taxon>
        <taxon>Pseudomonadota</taxon>
        <taxon>Alphaproteobacteria</taxon>
        <taxon>Rhodobacterales</taxon>
        <taxon>Paracoccaceae</taxon>
        <taxon>Paracoccus</taxon>
    </lineage>
</organism>
<gene>
    <name evidence="2" type="ORF">SAMN05444276_103216</name>
</gene>
<dbReference type="InterPro" id="IPR027417">
    <property type="entry name" value="P-loop_NTPase"/>
</dbReference>
<dbReference type="Pfam" id="PF01656">
    <property type="entry name" value="CbiA"/>
    <property type="match status" value="1"/>
</dbReference>
<keyword evidence="3" id="KW-1185">Reference proteome</keyword>
<evidence type="ECO:0000313" key="2">
    <source>
        <dbReference type="EMBL" id="SDX20631.1"/>
    </source>
</evidence>
<name>A0A1H2ZTK0_9RHOB</name>
<dbReference type="STRING" id="1545044.SAMN05444276_103216"/>
<dbReference type="InterPro" id="IPR048089">
    <property type="entry name" value="McdA"/>
</dbReference>
<dbReference type="RefSeq" id="WP_052176604.1">
    <property type="nucleotide sequence ID" value="NZ_FNNA01000003.1"/>
</dbReference>